<keyword evidence="2" id="KW-1185">Reference proteome</keyword>
<dbReference type="AlphaFoldDB" id="A0A1P8KPG6"/>
<accession>A0A1P8KPG6</accession>
<dbReference type="RefSeq" id="WP_076088236.1">
    <property type="nucleotide sequence ID" value="NZ_CP019070.1"/>
</dbReference>
<dbReference type="EMBL" id="CP019070">
    <property type="protein sequence ID" value="APW66447.1"/>
    <property type="molecule type" value="Genomic_DNA"/>
</dbReference>
<reference evidence="1 2" key="1">
    <citation type="submission" date="2017-01" db="EMBL/GenBank/DDBJ databases">
        <title>Genome sequencing of Arcobacter sp. LPB0137.</title>
        <authorList>
            <person name="Lee G.-W."/>
            <person name="Yi H."/>
        </authorList>
    </citation>
    <scope>NUCLEOTIDE SEQUENCE [LARGE SCALE GENOMIC DNA]</scope>
    <source>
        <strain evidence="1 2">LPB0137</strain>
    </source>
</reference>
<dbReference type="OrthoDB" id="5343880at2"/>
<protein>
    <submittedName>
        <fullName evidence="1">Uncharacterized protein</fullName>
    </submittedName>
</protein>
<evidence type="ECO:0000313" key="2">
    <source>
        <dbReference type="Proteomes" id="UP000186074"/>
    </source>
</evidence>
<proteinExistence type="predicted"/>
<dbReference type="Proteomes" id="UP000186074">
    <property type="component" value="Chromosome"/>
</dbReference>
<organism evidence="1 2">
    <name type="scientific">Poseidonibacter parvus</name>
    <dbReference type="NCBI Taxonomy" id="1850254"/>
    <lineage>
        <taxon>Bacteria</taxon>
        <taxon>Pseudomonadati</taxon>
        <taxon>Campylobacterota</taxon>
        <taxon>Epsilonproteobacteria</taxon>
        <taxon>Campylobacterales</taxon>
        <taxon>Arcobacteraceae</taxon>
        <taxon>Poseidonibacter</taxon>
    </lineage>
</organism>
<evidence type="ECO:0000313" key="1">
    <source>
        <dbReference type="EMBL" id="APW66447.1"/>
    </source>
</evidence>
<name>A0A1P8KPG6_9BACT</name>
<sequence>MRFSELDLETKKSLHDELTNKANSIGGMNFFLQMIEDIRAEKPSSLLNKSAAFHYKKGKITWGKSIFKDTLTTLFSAMRKEEKDGDIINGLNPKDYKATMNMMRALKPVTISISSNDEKDGHGFNFNILDSSEAKNTKIDLMFKIVYFYNIEFAKEALTYKA</sequence>
<gene>
    <name evidence="1" type="ORF">LPB137_11575</name>
</gene>
<dbReference type="KEGG" id="alp:LPB137_11575"/>
<dbReference type="STRING" id="1850254.LPB137_11575"/>